<dbReference type="InterPro" id="IPR038978">
    <property type="entry name" value="MJ0935"/>
</dbReference>
<organism evidence="6 7">
    <name type="scientific">candidate division MSBL1 archaeon SCGC-AAA261F19</name>
    <dbReference type="NCBI Taxonomy" id="1698275"/>
    <lineage>
        <taxon>Archaea</taxon>
        <taxon>Methanobacteriati</taxon>
        <taxon>Methanobacteriota</taxon>
        <taxon>candidate division MSBL1</taxon>
    </lineage>
</organism>
<comment type="caution">
    <text evidence="6">The sequence shown here is derived from an EMBL/GenBank/DDBJ whole genome shotgun (WGS) entry which is preliminary data.</text>
</comment>
<feature type="transmembrane region" description="Helical" evidence="5">
    <location>
        <begin position="209"/>
        <end position="233"/>
    </location>
</feature>
<dbReference type="EMBL" id="LHXZ01000074">
    <property type="protein sequence ID" value="KXB02038.1"/>
    <property type="molecule type" value="Genomic_DNA"/>
</dbReference>
<name>A0A133V6G9_9EURY</name>
<reference evidence="6 7" key="1">
    <citation type="journal article" date="2016" name="Sci. Rep.">
        <title>Metabolic traits of an uncultured archaeal lineage -MSBL1- from brine pools of the Red Sea.</title>
        <authorList>
            <person name="Mwirichia R."/>
            <person name="Alam I."/>
            <person name="Rashid M."/>
            <person name="Vinu M."/>
            <person name="Ba-Alawi W."/>
            <person name="Anthony Kamau A."/>
            <person name="Kamanda Ngugi D."/>
            <person name="Goker M."/>
            <person name="Klenk H.P."/>
            <person name="Bajic V."/>
            <person name="Stingl U."/>
        </authorList>
    </citation>
    <scope>NUCLEOTIDE SEQUENCE [LARGE SCALE GENOMIC DNA]</scope>
    <source>
        <strain evidence="6">SCGC-AAA261F19</strain>
    </source>
</reference>
<feature type="transmembrane region" description="Helical" evidence="5">
    <location>
        <begin position="129"/>
        <end position="148"/>
    </location>
</feature>
<accession>A0A133V6G9</accession>
<protein>
    <recommendedName>
        <fullName evidence="8">DUF106 domain-containing protein</fullName>
    </recommendedName>
</protein>
<dbReference type="PANTHER" id="PTHR42198">
    <property type="entry name" value="INTEGRAL MEMBRANE PROTEIN"/>
    <property type="match status" value="1"/>
</dbReference>
<dbReference type="Proteomes" id="UP000070565">
    <property type="component" value="Unassembled WGS sequence"/>
</dbReference>
<gene>
    <name evidence="6" type="ORF">AKJ45_03760</name>
</gene>
<keyword evidence="2 5" id="KW-0812">Transmembrane</keyword>
<proteinExistence type="predicted"/>
<dbReference type="SMART" id="SM01415">
    <property type="entry name" value="DUF106"/>
    <property type="match status" value="1"/>
</dbReference>
<dbReference type="InterPro" id="IPR002809">
    <property type="entry name" value="EMC3/TMCO1"/>
</dbReference>
<evidence type="ECO:0000256" key="3">
    <source>
        <dbReference type="ARBA" id="ARBA00022989"/>
    </source>
</evidence>
<comment type="subcellular location">
    <subcellularLocation>
        <location evidence="1">Membrane</location>
        <topology evidence="1">Multi-pass membrane protein</topology>
    </subcellularLocation>
</comment>
<evidence type="ECO:0000256" key="2">
    <source>
        <dbReference type="ARBA" id="ARBA00022692"/>
    </source>
</evidence>
<dbReference type="AlphaFoldDB" id="A0A133V6G9"/>
<evidence type="ECO:0000313" key="6">
    <source>
        <dbReference type="EMBL" id="KXB02038.1"/>
    </source>
</evidence>
<evidence type="ECO:0008006" key="8">
    <source>
        <dbReference type="Google" id="ProtNLM"/>
    </source>
</evidence>
<evidence type="ECO:0000256" key="4">
    <source>
        <dbReference type="ARBA" id="ARBA00023136"/>
    </source>
</evidence>
<evidence type="ECO:0000313" key="7">
    <source>
        <dbReference type="Proteomes" id="UP000070565"/>
    </source>
</evidence>
<sequence>MEVRMVDNRKILLGSAMAIILLIGVLAASPNAQAAQADGGEDQYKKLLETIDGAIRSLRFGNDPTSSLESAKSQYINLVGADDGEVVDLFDSLIAQGGEAKLEDIQNLRGEVKEAVEATGISLPFYFDHAIFVILGISIPLSLAVTLINRKVVDWKKVNAAKARMKEWQNEFSEAKSKGNKKKMQKLKRRQDAVMKEQKEVMGSTMKPMIFYIIPYILLWWGLNSLYGGWVVAWIPFEFPWPDLGLRLFEGSFVSLGFLGWYILSYFGFAQIWRKFLIPS</sequence>
<dbReference type="GO" id="GO:0016020">
    <property type="term" value="C:membrane"/>
    <property type="evidence" value="ECO:0007669"/>
    <property type="project" value="UniProtKB-SubCell"/>
</dbReference>
<keyword evidence="3 5" id="KW-1133">Transmembrane helix</keyword>
<dbReference type="PANTHER" id="PTHR42198:SF1">
    <property type="entry name" value="INTEGRAL MEMBRANE PROTEIN"/>
    <property type="match status" value="1"/>
</dbReference>
<keyword evidence="4 5" id="KW-0472">Membrane</keyword>
<evidence type="ECO:0000256" key="1">
    <source>
        <dbReference type="ARBA" id="ARBA00004141"/>
    </source>
</evidence>
<keyword evidence="7" id="KW-1185">Reference proteome</keyword>
<feature type="transmembrane region" description="Helical" evidence="5">
    <location>
        <begin position="253"/>
        <end position="273"/>
    </location>
</feature>
<dbReference type="Pfam" id="PF01956">
    <property type="entry name" value="EMC3_TMCO1"/>
    <property type="match status" value="1"/>
</dbReference>
<evidence type="ECO:0000256" key="5">
    <source>
        <dbReference type="SAM" id="Phobius"/>
    </source>
</evidence>